<gene>
    <name evidence="2" type="ORF">D3F03_02460</name>
</gene>
<evidence type="ECO:0000313" key="2">
    <source>
        <dbReference type="EMBL" id="RID99320.1"/>
    </source>
</evidence>
<dbReference type="InterPro" id="IPR014922">
    <property type="entry name" value="YdhG-like"/>
</dbReference>
<protein>
    <submittedName>
        <fullName evidence="2">DUF1801 domain-containing protein</fullName>
    </submittedName>
</protein>
<dbReference type="AlphaFoldDB" id="A0A398CGY8"/>
<accession>A0A398CGY8</accession>
<dbReference type="Proteomes" id="UP000266302">
    <property type="component" value="Unassembled WGS sequence"/>
</dbReference>
<organism evidence="2 3">
    <name type="scientific">Simplicispira hankyongi</name>
    <dbReference type="NCBI Taxonomy" id="2315688"/>
    <lineage>
        <taxon>Bacteria</taxon>
        <taxon>Pseudomonadati</taxon>
        <taxon>Pseudomonadota</taxon>
        <taxon>Betaproteobacteria</taxon>
        <taxon>Burkholderiales</taxon>
        <taxon>Comamonadaceae</taxon>
        <taxon>Simplicispira</taxon>
    </lineage>
</organism>
<comment type="caution">
    <text evidence="2">The sequence shown here is derived from an EMBL/GenBank/DDBJ whole genome shotgun (WGS) entry which is preliminary data.</text>
</comment>
<feature type="domain" description="YdhG-like" evidence="1">
    <location>
        <begin position="50"/>
        <end position="151"/>
    </location>
</feature>
<evidence type="ECO:0000259" key="1">
    <source>
        <dbReference type="Pfam" id="PF08818"/>
    </source>
</evidence>
<reference evidence="2 3" key="1">
    <citation type="submission" date="2018-09" db="EMBL/GenBank/DDBJ databases">
        <title>Draft genome of Simplicispira sp. NY-02.</title>
        <authorList>
            <person name="Im W.T."/>
        </authorList>
    </citation>
    <scope>NUCLEOTIDE SEQUENCE [LARGE SCALE GENOMIC DNA]</scope>
    <source>
        <strain evidence="2 3">NY-02</strain>
    </source>
</reference>
<dbReference type="OrthoDB" id="9811812at2"/>
<dbReference type="Gene3D" id="3.90.1150.200">
    <property type="match status" value="1"/>
</dbReference>
<evidence type="ECO:0000313" key="3">
    <source>
        <dbReference type="Proteomes" id="UP000266302"/>
    </source>
</evidence>
<dbReference type="EMBL" id="QXJC01000001">
    <property type="protein sequence ID" value="RID99320.1"/>
    <property type="molecule type" value="Genomic_DNA"/>
</dbReference>
<dbReference type="Pfam" id="PF08818">
    <property type="entry name" value="DUF1801"/>
    <property type="match status" value="1"/>
</dbReference>
<dbReference type="SUPFAM" id="SSF159888">
    <property type="entry name" value="YdhG-like"/>
    <property type="match status" value="1"/>
</dbReference>
<name>A0A398CGY8_9BURK</name>
<proteinExistence type="predicted"/>
<keyword evidence="3" id="KW-1185">Reference proteome</keyword>
<sequence>MLRHCRRLTWALILTVEGIVSPSKNAPRSHEESPSKRIDKKIKELGDWRGSTLAHVRALIHRADPDVVEEVKWVKPSNPAGVPVWSHDGIICTGETYKDKVKLTFAQGASLKDPFKLFNASLEAGTRRAIDIFDGDVLNDSAFESLIKNAVSFNKSSHRREG</sequence>